<dbReference type="SUPFAM" id="SSF53098">
    <property type="entry name" value="Ribonuclease H-like"/>
    <property type="match status" value="1"/>
</dbReference>
<organism evidence="2 3">
    <name type="scientific">Acer negundo</name>
    <name type="common">Box elder</name>
    <dbReference type="NCBI Taxonomy" id="4023"/>
    <lineage>
        <taxon>Eukaryota</taxon>
        <taxon>Viridiplantae</taxon>
        <taxon>Streptophyta</taxon>
        <taxon>Embryophyta</taxon>
        <taxon>Tracheophyta</taxon>
        <taxon>Spermatophyta</taxon>
        <taxon>Magnoliopsida</taxon>
        <taxon>eudicotyledons</taxon>
        <taxon>Gunneridae</taxon>
        <taxon>Pentapetalae</taxon>
        <taxon>rosids</taxon>
        <taxon>malvids</taxon>
        <taxon>Sapindales</taxon>
        <taxon>Sapindaceae</taxon>
        <taxon>Hippocastanoideae</taxon>
        <taxon>Acereae</taxon>
        <taxon>Acer</taxon>
    </lineage>
</organism>
<dbReference type="InterPro" id="IPR012337">
    <property type="entry name" value="RNaseH-like_sf"/>
</dbReference>
<dbReference type="InterPro" id="IPR044730">
    <property type="entry name" value="RNase_H-like_dom_plant"/>
</dbReference>
<dbReference type="GO" id="GO:0004523">
    <property type="term" value="F:RNA-DNA hybrid ribonuclease activity"/>
    <property type="evidence" value="ECO:0007669"/>
    <property type="project" value="InterPro"/>
</dbReference>
<evidence type="ECO:0000313" key="3">
    <source>
        <dbReference type="Proteomes" id="UP001064489"/>
    </source>
</evidence>
<dbReference type="Gene3D" id="3.30.420.10">
    <property type="entry name" value="Ribonuclease H-like superfamily/Ribonuclease H"/>
    <property type="match status" value="1"/>
</dbReference>
<dbReference type="InterPro" id="IPR052929">
    <property type="entry name" value="RNase_H-like_EbsB-rel"/>
</dbReference>
<accession>A0AAD5J9N6</accession>
<sequence>MQLSILSLARLVIRDHSSLVLASSVQGMVACFTHEIAESTGILWGITPAVDRGLLSIVVEFDAQSVVNLFNSGTNVSSDIRLIIGDIRDYLRLDGLASISFVPRTGNVVAHNIAKFALLSSKDQFWMDFYPPCLESSDQANWVLCFSTALF</sequence>
<comment type="caution">
    <text evidence="2">The sequence shown here is derived from an EMBL/GenBank/DDBJ whole genome shotgun (WGS) entry which is preliminary data.</text>
</comment>
<dbReference type="GO" id="GO:0003676">
    <property type="term" value="F:nucleic acid binding"/>
    <property type="evidence" value="ECO:0007669"/>
    <property type="project" value="InterPro"/>
</dbReference>
<name>A0AAD5J9N6_ACENE</name>
<dbReference type="Pfam" id="PF13456">
    <property type="entry name" value="RVT_3"/>
    <property type="match status" value="1"/>
</dbReference>
<gene>
    <name evidence="2" type="ORF">LWI28_007377</name>
</gene>
<dbReference type="InterPro" id="IPR002156">
    <property type="entry name" value="RNaseH_domain"/>
</dbReference>
<dbReference type="PANTHER" id="PTHR47074">
    <property type="entry name" value="BNAC02G40300D PROTEIN"/>
    <property type="match status" value="1"/>
</dbReference>
<protein>
    <recommendedName>
        <fullName evidence="1">RNase H type-1 domain-containing protein</fullName>
    </recommendedName>
</protein>
<proteinExistence type="predicted"/>
<dbReference type="AlphaFoldDB" id="A0AAD5J9N6"/>
<dbReference type="EMBL" id="JAJSOW010000004">
    <property type="protein sequence ID" value="KAI9191352.1"/>
    <property type="molecule type" value="Genomic_DNA"/>
</dbReference>
<keyword evidence="3" id="KW-1185">Reference proteome</keyword>
<dbReference type="CDD" id="cd06222">
    <property type="entry name" value="RNase_H_like"/>
    <property type="match status" value="1"/>
</dbReference>
<reference evidence="2" key="2">
    <citation type="submission" date="2023-02" db="EMBL/GenBank/DDBJ databases">
        <authorList>
            <person name="Swenson N.G."/>
            <person name="Wegrzyn J.L."/>
            <person name="Mcevoy S.L."/>
        </authorList>
    </citation>
    <scope>NUCLEOTIDE SEQUENCE</scope>
    <source>
        <strain evidence="2">91603</strain>
        <tissue evidence="2">Leaf</tissue>
    </source>
</reference>
<evidence type="ECO:0000313" key="2">
    <source>
        <dbReference type="EMBL" id="KAI9191352.1"/>
    </source>
</evidence>
<dbReference type="PANTHER" id="PTHR47074:SF11">
    <property type="entry name" value="REVERSE TRANSCRIPTASE-LIKE PROTEIN"/>
    <property type="match status" value="1"/>
</dbReference>
<reference evidence="2" key="1">
    <citation type="journal article" date="2022" name="Plant J.">
        <title>Strategies of tolerance reflected in two North American maple genomes.</title>
        <authorList>
            <person name="McEvoy S.L."/>
            <person name="Sezen U.U."/>
            <person name="Trouern-Trend A."/>
            <person name="McMahon S.M."/>
            <person name="Schaberg P.G."/>
            <person name="Yang J."/>
            <person name="Wegrzyn J.L."/>
            <person name="Swenson N.G."/>
        </authorList>
    </citation>
    <scope>NUCLEOTIDE SEQUENCE</scope>
    <source>
        <strain evidence="2">91603</strain>
    </source>
</reference>
<evidence type="ECO:0000259" key="1">
    <source>
        <dbReference type="Pfam" id="PF13456"/>
    </source>
</evidence>
<dbReference type="InterPro" id="IPR036397">
    <property type="entry name" value="RNaseH_sf"/>
</dbReference>
<feature type="domain" description="RNase H type-1" evidence="1">
    <location>
        <begin position="7"/>
        <end position="117"/>
    </location>
</feature>
<dbReference type="Proteomes" id="UP001064489">
    <property type="component" value="Chromosome 6"/>
</dbReference>